<protein>
    <submittedName>
        <fullName evidence="1">Uncharacterized protein</fullName>
    </submittedName>
</protein>
<evidence type="ECO:0000313" key="1">
    <source>
        <dbReference type="EMBL" id="ETM01477.1"/>
    </source>
</evidence>
<dbReference type="VEuPathDB" id="FungiDB:PPTG_07478"/>
<dbReference type="AlphaFoldDB" id="W2LVN4"/>
<organism evidence="1">
    <name type="scientific">Phytophthora nicotianae</name>
    <name type="common">Potato buckeye rot agent</name>
    <name type="synonym">Phytophthora parasitica</name>
    <dbReference type="NCBI Taxonomy" id="4792"/>
    <lineage>
        <taxon>Eukaryota</taxon>
        <taxon>Sar</taxon>
        <taxon>Stramenopiles</taxon>
        <taxon>Oomycota</taxon>
        <taxon>Peronosporomycetes</taxon>
        <taxon>Peronosporales</taxon>
        <taxon>Peronosporaceae</taxon>
        <taxon>Phytophthora</taxon>
    </lineage>
</organism>
<reference evidence="1" key="1">
    <citation type="submission" date="2013-11" db="EMBL/GenBank/DDBJ databases">
        <title>The Genome Sequence of Phytophthora parasitica CHvinca01.</title>
        <authorList>
            <consortium name="The Broad Institute Genomics Platform"/>
            <person name="Russ C."/>
            <person name="Tyler B."/>
            <person name="Panabieres F."/>
            <person name="Shan W."/>
            <person name="Tripathy S."/>
            <person name="Grunwald N."/>
            <person name="Machado M."/>
            <person name="Johnson C.S."/>
            <person name="Arredondo F."/>
            <person name="Hong C."/>
            <person name="Coffey M."/>
            <person name="Young S.K."/>
            <person name="Zeng Q."/>
            <person name="Gargeya S."/>
            <person name="Fitzgerald M."/>
            <person name="Abouelleil A."/>
            <person name="Alvarado L."/>
            <person name="Chapman S.B."/>
            <person name="Gainer-Dewar J."/>
            <person name="Goldberg J."/>
            <person name="Griggs A."/>
            <person name="Gujja S."/>
            <person name="Hansen M."/>
            <person name="Howarth C."/>
            <person name="Imamovic A."/>
            <person name="Ireland A."/>
            <person name="Larimer J."/>
            <person name="McCowan C."/>
            <person name="Murphy C."/>
            <person name="Pearson M."/>
            <person name="Poon T.W."/>
            <person name="Priest M."/>
            <person name="Roberts A."/>
            <person name="Saif S."/>
            <person name="Shea T."/>
            <person name="Sykes S."/>
            <person name="Wortman J."/>
            <person name="Nusbaum C."/>
            <person name="Birren B."/>
        </authorList>
    </citation>
    <scope>NUCLEOTIDE SEQUENCE [LARGE SCALE GENOMIC DNA]</scope>
    <source>
        <strain evidence="1">CHvinca01</strain>
    </source>
</reference>
<gene>
    <name evidence="1" type="ORF">L917_01950</name>
</gene>
<proteinExistence type="predicted"/>
<dbReference type="EMBL" id="KI677706">
    <property type="protein sequence ID" value="ETM01477.1"/>
    <property type="molecule type" value="Genomic_DNA"/>
</dbReference>
<dbReference type="OrthoDB" id="106121at2759"/>
<dbReference type="Proteomes" id="UP000054423">
    <property type="component" value="Unassembled WGS sequence"/>
</dbReference>
<sequence>MDQAAKYEMSHFGGERMPMREKLEESMVQGGNNFGTKFLLDCGATTIYVSRGFVKKNKLKAHVYADRTIKVMLGDNKIGESILELVMIEIRFHSVRITSVLQLSLTFLRSSTVYSGCHSL</sequence>
<name>W2LVN4_PHYNI</name>
<accession>W2LVN4</accession>